<sequence>SSDELGSVSSKRAADKDTQGVDTSNIDNLNERIKTMEYKIEKILELLIKE</sequence>
<feature type="non-terminal residue" evidence="1">
    <location>
        <position position="1"/>
    </location>
</feature>
<evidence type="ECO:0000313" key="2">
    <source>
        <dbReference type="Proteomes" id="UP000789860"/>
    </source>
</evidence>
<keyword evidence="2" id="KW-1185">Reference proteome</keyword>
<comment type="caution">
    <text evidence="1">The sequence shown here is derived from an EMBL/GenBank/DDBJ whole genome shotgun (WGS) entry which is preliminary data.</text>
</comment>
<protein>
    <submittedName>
        <fullName evidence="1">3463_t:CDS:1</fullName>
    </submittedName>
</protein>
<reference evidence="1" key="1">
    <citation type="submission" date="2021-06" db="EMBL/GenBank/DDBJ databases">
        <authorList>
            <person name="Kallberg Y."/>
            <person name="Tangrot J."/>
            <person name="Rosling A."/>
        </authorList>
    </citation>
    <scope>NUCLEOTIDE SEQUENCE</scope>
    <source>
        <strain evidence="1">AU212A</strain>
    </source>
</reference>
<accession>A0ACA9M5J5</accession>
<organism evidence="1 2">
    <name type="scientific">Scutellospora calospora</name>
    <dbReference type="NCBI Taxonomy" id="85575"/>
    <lineage>
        <taxon>Eukaryota</taxon>
        <taxon>Fungi</taxon>
        <taxon>Fungi incertae sedis</taxon>
        <taxon>Mucoromycota</taxon>
        <taxon>Glomeromycotina</taxon>
        <taxon>Glomeromycetes</taxon>
        <taxon>Diversisporales</taxon>
        <taxon>Gigasporaceae</taxon>
        <taxon>Scutellospora</taxon>
    </lineage>
</organism>
<dbReference type="EMBL" id="CAJVPM010010017">
    <property type="protein sequence ID" value="CAG8569376.1"/>
    <property type="molecule type" value="Genomic_DNA"/>
</dbReference>
<dbReference type="Proteomes" id="UP000789860">
    <property type="component" value="Unassembled WGS sequence"/>
</dbReference>
<proteinExistence type="predicted"/>
<evidence type="ECO:0000313" key="1">
    <source>
        <dbReference type="EMBL" id="CAG8569376.1"/>
    </source>
</evidence>
<name>A0ACA9M5J5_9GLOM</name>
<gene>
    <name evidence="1" type="ORF">SCALOS_LOCUS5797</name>
</gene>